<dbReference type="InterPro" id="IPR018764">
    <property type="entry name" value="RskA_C"/>
</dbReference>
<protein>
    <submittedName>
        <fullName evidence="3">Anti-sigma factor domain-containing protein</fullName>
    </submittedName>
</protein>
<gene>
    <name evidence="3" type="ORF">ACFFII_11565</name>
</gene>
<keyword evidence="1" id="KW-1133">Transmembrane helix</keyword>
<feature type="domain" description="Anti-sigma K factor RskA C-terminal" evidence="2">
    <location>
        <begin position="99"/>
        <end position="219"/>
    </location>
</feature>
<name>A0ABV6I5D1_9RHOB</name>
<keyword evidence="4" id="KW-1185">Reference proteome</keyword>
<feature type="transmembrane region" description="Helical" evidence="1">
    <location>
        <begin position="93"/>
        <end position="115"/>
    </location>
</feature>
<dbReference type="Proteomes" id="UP001589799">
    <property type="component" value="Unassembled WGS sequence"/>
</dbReference>
<dbReference type="EMBL" id="JBHLWE010000038">
    <property type="protein sequence ID" value="MFC0341397.1"/>
    <property type="molecule type" value="Genomic_DNA"/>
</dbReference>
<reference evidence="3 4" key="1">
    <citation type="submission" date="2024-09" db="EMBL/GenBank/DDBJ databases">
        <authorList>
            <person name="Sun Q."/>
            <person name="Mori K."/>
        </authorList>
    </citation>
    <scope>NUCLEOTIDE SEQUENCE [LARGE SCALE GENOMIC DNA]</scope>
    <source>
        <strain evidence="3 4">KCTC 22789</strain>
    </source>
</reference>
<proteinExistence type="predicted"/>
<dbReference type="RefSeq" id="WP_377699035.1">
    <property type="nucleotide sequence ID" value="NZ_JBHLWE010000038.1"/>
</dbReference>
<sequence>MSTDMDSRADAFVLGLLDERIEAELEAALADDPAWTAAVARARDRLLPLDMTAAELPGAATLWDRIAPQLGHAELARPSAPAPANDARPPRRWLPVGIAAAAGVLAGALLGASWFSADPVVIAVLMDDTDNPTAVVEDFGASDARIRFVRSVAVPEGRQMQVWTLPSAETGPVSLGLLMDATGADLDPPRLPAPANGQLYEITLEPLGGSPTGRPTGAILAKGLAARQDGV</sequence>
<dbReference type="Pfam" id="PF10099">
    <property type="entry name" value="RskA_C"/>
    <property type="match status" value="1"/>
</dbReference>
<evidence type="ECO:0000259" key="2">
    <source>
        <dbReference type="Pfam" id="PF10099"/>
    </source>
</evidence>
<organism evidence="3 4">
    <name type="scientific">Paracoccus niistensis</name>
    <dbReference type="NCBI Taxonomy" id="632935"/>
    <lineage>
        <taxon>Bacteria</taxon>
        <taxon>Pseudomonadati</taxon>
        <taxon>Pseudomonadota</taxon>
        <taxon>Alphaproteobacteria</taxon>
        <taxon>Rhodobacterales</taxon>
        <taxon>Paracoccaceae</taxon>
        <taxon>Paracoccus</taxon>
    </lineage>
</organism>
<evidence type="ECO:0000313" key="3">
    <source>
        <dbReference type="EMBL" id="MFC0341397.1"/>
    </source>
</evidence>
<comment type="caution">
    <text evidence="3">The sequence shown here is derived from an EMBL/GenBank/DDBJ whole genome shotgun (WGS) entry which is preliminary data.</text>
</comment>
<evidence type="ECO:0000313" key="4">
    <source>
        <dbReference type="Proteomes" id="UP001589799"/>
    </source>
</evidence>
<keyword evidence="1" id="KW-0472">Membrane</keyword>
<evidence type="ECO:0000256" key="1">
    <source>
        <dbReference type="SAM" id="Phobius"/>
    </source>
</evidence>
<accession>A0ABV6I5D1</accession>
<keyword evidence="1" id="KW-0812">Transmembrane</keyword>